<feature type="chain" id="PRO_5041966516" description="Lipoprotein" evidence="1">
    <location>
        <begin position="21"/>
        <end position="255"/>
    </location>
</feature>
<sequence>MQRLHMRTSANVLRTLSACALLIGLNACERATPSAHRMTAPASAASRPAPHEPAMAADSPLQALLGVFGGVKPAAWPAFDSVAGVHWDDARPLVNPDANAREATRYRGGSLLLAGFGEVDVPDGKVGENAGVKKDNEGHVGVVLNGNATAVLSIVLRKFYPNDDTQDILLRQFGRGAAVKRIAGSCARDYGTTAPNTQKNVFYRVSIANAAVPVFAETYVDEDGGNHDPGATTFVFYRNRPDQRIAGMRCKRADA</sequence>
<gene>
    <name evidence="2" type="ORF">NCTC10661_02335</name>
</gene>
<feature type="signal peptide" evidence="1">
    <location>
        <begin position="1"/>
        <end position="20"/>
    </location>
</feature>
<protein>
    <recommendedName>
        <fullName evidence="4">Lipoprotein</fullName>
    </recommendedName>
</protein>
<evidence type="ECO:0000313" key="3">
    <source>
        <dbReference type="Proteomes" id="UP000250416"/>
    </source>
</evidence>
<dbReference type="RefSeq" id="WP_146774204.1">
    <property type="nucleotide sequence ID" value="NZ_CADEUP010000007.1"/>
</dbReference>
<name>A0AAE8T2K2_BURCE</name>
<evidence type="ECO:0008006" key="4">
    <source>
        <dbReference type="Google" id="ProtNLM"/>
    </source>
</evidence>
<keyword evidence="1" id="KW-0732">Signal</keyword>
<organism evidence="2 3">
    <name type="scientific">Burkholderia cepacia</name>
    <name type="common">Pseudomonas cepacia</name>
    <dbReference type="NCBI Taxonomy" id="292"/>
    <lineage>
        <taxon>Bacteria</taxon>
        <taxon>Pseudomonadati</taxon>
        <taxon>Pseudomonadota</taxon>
        <taxon>Betaproteobacteria</taxon>
        <taxon>Burkholderiales</taxon>
        <taxon>Burkholderiaceae</taxon>
        <taxon>Burkholderia</taxon>
        <taxon>Burkholderia cepacia complex</taxon>
    </lineage>
</organism>
<dbReference type="AlphaFoldDB" id="A0AAE8T2K2"/>
<accession>A0AAE8T2K2</accession>
<dbReference type="EMBL" id="UARD01000011">
    <property type="protein sequence ID" value="SPV18010.1"/>
    <property type="molecule type" value="Genomic_DNA"/>
</dbReference>
<comment type="caution">
    <text evidence="2">The sequence shown here is derived from an EMBL/GenBank/DDBJ whole genome shotgun (WGS) entry which is preliminary data.</text>
</comment>
<reference evidence="2 3" key="1">
    <citation type="submission" date="2018-06" db="EMBL/GenBank/DDBJ databases">
        <authorList>
            <consortium name="Pathogen Informatics"/>
            <person name="Doyle S."/>
        </authorList>
    </citation>
    <scope>NUCLEOTIDE SEQUENCE [LARGE SCALE GENOMIC DNA]</scope>
    <source>
        <strain evidence="2 3">NCTC10661</strain>
    </source>
</reference>
<proteinExistence type="predicted"/>
<evidence type="ECO:0000313" key="2">
    <source>
        <dbReference type="EMBL" id="SPV18010.1"/>
    </source>
</evidence>
<dbReference type="Proteomes" id="UP000250416">
    <property type="component" value="Unassembled WGS sequence"/>
</dbReference>
<evidence type="ECO:0000256" key="1">
    <source>
        <dbReference type="SAM" id="SignalP"/>
    </source>
</evidence>